<dbReference type="PANTHER" id="PTHR11733">
    <property type="entry name" value="ZINC METALLOPROTEASE FAMILY M13 NEPRILYSIN-RELATED"/>
    <property type="match status" value="1"/>
</dbReference>
<dbReference type="AlphaFoldDB" id="A0A9D4PC92"/>
<dbReference type="EMBL" id="JABSTV010001255">
    <property type="protein sequence ID" value="KAH7935257.1"/>
    <property type="molecule type" value="Genomic_DNA"/>
</dbReference>
<dbReference type="Pfam" id="PF01431">
    <property type="entry name" value="Peptidase_M13"/>
    <property type="match status" value="1"/>
</dbReference>
<dbReference type="PANTHER" id="PTHR11733:SF241">
    <property type="entry name" value="GH26575P-RELATED"/>
    <property type="match status" value="1"/>
</dbReference>
<dbReference type="Gene3D" id="1.10.1380.10">
    <property type="entry name" value="Neutral endopeptidase , domain2"/>
    <property type="match status" value="1"/>
</dbReference>
<reference evidence="3" key="2">
    <citation type="submission" date="2021-09" db="EMBL/GenBank/DDBJ databases">
        <authorList>
            <person name="Jia N."/>
            <person name="Wang J."/>
            <person name="Shi W."/>
            <person name="Du L."/>
            <person name="Sun Y."/>
            <person name="Zhan W."/>
            <person name="Jiang J."/>
            <person name="Wang Q."/>
            <person name="Zhang B."/>
            <person name="Ji P."/>
            <person name="Sakyi L.B."/>
            <person name="Cui X."/>
            <person name="Yuan T."/>
            <person name="Jiang B."/>
            <person name="Yang W."/>
            <person name="Lam T.T.-Y."/>
            <person name="Chang Q."/>
            <person name="Ding S."/>
            <person name="Wang X."/>
            <person name="Zhu J."/>
            <person name="Ruan X."/>
            <person name="Zhao L."/>
            <person name="Wei J."/>
            <person name="Que T."/>
            <person name="Du C."/>
            <person name="Cheng J."/>
            <person name="Dai P."/>
            <person name="Han X."/>
            <person name="Huang E."/>
            <person name="Gao Y."/>
            <person name="Liu J."/>
            <person name="Shao H."/>
            <person name="Ye R."/>
            <person name="Li L."/>
            <person name="Wei W."/>
            <person name="Wang X."/>
            <person name="Wang C."/>
            <person name="Huo Q."/>
            <person name="Li W."/>
            <person name="Guo W."/>
            <person name="Chen H."/>
            <person name="Chen S."/>
            <person name="Zhou L."/>
            <person name="Zhou L."/>
            <person name="Ni X."/>
            <person name="Tian J."/>
            <person name="Zhou Y."/>
            <person name="Sheng Y."/>
            <person name="Liu T."/>
            <person name="Pan Y."/>
            <person name="Xia L."/>
            <person name="Li J."/>
            <person name="Zhao F."/>
            <person name="Cao W."/>
        </authorList>
    </citation>
    <scope>NUCLEOTIDE SEQUENCE</scope>
    <source>
        <strain evidence="3">Rsan-2018</strain>
        <tissue evidence="3">Larvae</tissue>
    </source>
</reference>
<dbReference type="PROSITE" id="PS51257">
    <property type="entry name" value="PROKAR_LIPOPROTEIN"/>
    <property type="match status" value="1"/>
</dbReference>
<keyword evidence="1" id="KW-0472">Membrane</keyword>
<dbReference type="Proteomes" id="UP000821837">
    <property type="component" value="Unassembled WGS sequence"/>
</dbReference>
<dbReference type="VEuPathDB" id="VectorBase:RSAN_056349"/>
<feature type="transmembrane region" description="Helical" evidence="1">
    <location>
        <begin position="15"/>
        <end position="35"/>
    </location>
</feature>
<keyword evidence="4" id="KW-1185">Reference proteome</keyword>
<organism evidence="3 4">
    <name type="scientific">Rhipicephalus sanguineus</name>
    <name type="common">Brown dog tick</name>
    <name type="synonym">Ixodes sanguineus</name>
    <dbReference type="NCBI Taxonomy" id="34632"/>
    <lineage>
        <taxon>Eukaryota</taxon>
        <taxon>Metazoa</taxon>
        <taxon>Ecdysozoa</taxon>
        <taxon>Arthropoda</taxon>
        <taxon>Chelicerata</taxon>
        <taxon>Arachnida</taxon>
        <taxon>Acari</taxon>
        <taxon>Parasitiformes</taxon>
        <taxon>Ixodida</taxon>
        <taxon>Ixodoidea</taxon>
        <taxon>Ixodidae</taxon>
        <taxon>Rhipicephalinae</taxon>
        <taxon>Rhipicephalus</taxon>
        <taxon>Rhipicephalus</taxon>
    </lineage>
</organism>
<dbReference type="InterPro" id="IPR024079">
    <property type="entry name" value="MetalloPept_cat_dom_sf"/>
</dbReference>
<comment type="caution">
    <text evidence="3">The sequence shown here is derived from an EMBL/GenBank/DDBJ whole genome shotgun (WGS) entry which is preliminary data.</text>
</comment>
<dbReference type="GO" id="GO:0005886">
    <property type="term" value="C:plasma membrane"/>
    <property type="evidence" value="ECO:0007669"/>
    <property type="project" value="TreeGrafter"/>
</dbReference>
<name>A0A9D4PC92_RHISA</name>
<feature type="domain" description="Peptidase M13 C-terminal" evidence="2">
    <location>
        <begin position="484"/>
        <end position="568"/>
    </location>
</feature>
<keyword evidence="1" id="KW-0812">Transmembrane</keyword>
<evidence type="ECO:0000259" key="2">
    <source>
        <dbReference type="Pfam" id="PF01431"/>
    </source>
</evidence>
<evidence type="ECO:0000256" key="1">
    <source>
        <dbReference type="SAM" id="Phobius"/>
    </source>
</evidence>
<dbReference type="InterPro" id="IPR042089">
    <property type="entry name" value="Peptidase_M13_dom_2"/>
</dbReference>
<dbReference type="SUPFAM" id="SSF55486">
    <property type="entry name" value="Metalloproteases ('zincins'), catalytic domain"/>
    <property type="match status" value="1"/>
</dbReference>
<dbReference type="PROSITE" id="PS51885">
    <property type="entry name" value="NEPRILYSIN"/>
    <property type="match status" value="1"/>
</dbReference>
<proteinExistence type="predicted"/>
<dbReference type="InterPro" id="IPR000718">
    <property type="entry name" value="Peptidase_M13"/>
</dbReference>
<dbReference type="GO" id="GO:0016485">
    <property type="term" value="P:protein processing"/>
    <property type="evidence" value="ECO:0007669"/>
    <property type="project" value="TreeGrafter"/>
</dbReference>
<gene>
    <name evidence="3" type="ORF">HPB52_004956</name>
</gene>
<accession>A0A9D4PC92</accession>
<evidence type="ECO:0000313" key="3">
    <source>
        <dbReference type="EMBL" id="KAH7935257.1"/>
    </source>
</evidence>
<dbReference type="InterPro" id="IPR018497">
    <property type="entry name" value="Peptidase_M13_C"/>
</dbReference>
<evidence type="ECO:0000313" key="4">
    <source>
        <dbReference type="Proteomes" id="UP000821837"/>
    </source>
</evidence>
<keyword evidence="1" id="KW-1133">Transmembrane helix</keyword>
<protein>
    <recommendedName>
        <fullName evidence="2">Peptidase M13 C-terminal domain-containing protein</fullName>
    </recommendedName>
</protein>
<dbReference type="GO" id="GO:0004222">
    <property type="term" value="F:metalloendopeptidase activity"/>
    <property type="evidence" value="ECO:0007669"/>
    <property type="project" value="InterPro"/>
</dbReference>
<sequence>MSSLLRKQQAATPRIVPVLAVSAVLACTLAVYFLYRTTLSGASKSQASLASHVCVAAECEEHASFFRRNLYTRADPCVDLDAHVCSHWAPSSALASHLTRDMALAWTLRVTDSLVADNVSDDASYSVISAFLRKCVAQKDDNPDSLRSVREFASELGIPWPYVVNDSAVQRTNPFEVLIRLDVLLGLQLWCQASTRTTAVLKQLREKPIPPMLVISRTDTASVWLDLVDALDRNQGRVAYYQNINSLYGVPLPNASTMTRHLKMERDVLTALATVVNETNREAVDTTLDRIELAFTHLGDIPLAKFMLSFFNASGIHERSRVYIDSRRFVVAVDELLGKYGRGPLMEHIAWWFTQLCAVMASNKARMLITGNEEFLDILIAKMSERLSKHAQSRRPYEGKRWLQKPYDGLRYAYLSNTLVVMQATTASPLFYPSYARGGVLSAASFGGLATAFLETALRMFDRQGIRIDEGQARAWMSARAERQLFRRLRGSSGIGENMLQAGSLQVAWQAYKSASPSDSPLGGALDIADSHGKTQRYTADQLFFLTYCRRFCNKQTSCNSAARSLADFGSVFGCAKRRPEEDDLSQYRFFA</sequence>
<dbReference type="Gene3D" id="3.40.390.10">
    <property type="entry name" value="Collagenase (Catalytic Domain)"/>
    <property type="match status" value="2"/>
</dbReference>
<reference evidence="3" key="1">
    <citation type="journal article" date="2020" name="Cell">
        <title>Large-Scale Comparative Analyses of Tick Genomes Elucidate Their Genetic Diversity and Vector Capacities.</title>
        <authorList>
            <consortium name="Tick Genome and Microbiome Consortium (TIGMIC)"/>
            <person name="Jia N."/>
            <person name="Wang J."/>
            <person name="Shi W."/>
            <person name="Du L."/>
            <person name="Sun Y."/>
            <person name="Zhan W."/>
            <person name="Jiang J.F."/>
            <person name="Wang Q."/>
            <person name="Zhang B."/>
            <person name="Ji P."/>
            <person name="Bell-Sakyi L."/>
            <person name="Cui X.M."/>
            <person name="Yuan T.T."/>
            <person name="Jiang B.G."/>
            <person name="Yang W.F."/>
            <person name="Lam T.T."/>
            <person name="Chang Q.C."/>
            <person name="Ding S.J."/>
            <person name="Wang X.J."/>
            <person name="Zhu J.G."/>
            <person name="Ruan X.D."/>
            <person name="Zhao L."/>
            <person name="Wei J.T."/>
            <person name="Ye R.Z."/>
            <person name="Que T.C."/>
            <person name="Du C.H."/>
            <person name="Zhou Y.H."/>
            <person name="Cheng J.X."/>
            <person name="Dai P.F."/>
            <person name="Guo W.B."/>
            <person name="Han X.H."/>
            <person name="Huang E.J."/>
            <person name="Li L.F."/>
            <person name="Wei W."/>
            <person name="Gao Y.C."/>
            <person name="Liu J.Z."/>
            <person name="Shao H.Z."/>
            <person name="Wang X."/>
            <person name="Wang C.C."/>
            <person name="Yang T.C."/>
            <person name="Huo Q.B."/>
            <person name="Li W."/>
            <person name="Chen H.Y."/>
            <person name="Chen S.E."/>
            <person name="Zhou L.G."/>
            <person name="Ni X.B."/>
            <person name="Tian J.H."/>
            <person name="Sheng Y."/>
            <person name="Liu T."/>
            <person name="Pan Y.S."/>
            <person name="Xia L.Y."/>
            <person name="Li J."/>
            <person name="Zhao F."/>
            <person name="Cao W.C."/>
        </authorList>
    </citation>
    <scope>NUCLEOTIDE SEQUENCE</scope>
    <source>
        <strain evidence="3">Rsan-2018</strain>
    </source>
</reference>